<dbReference type="InterPro" id="IPR003594">
    <property type="entry name" value="HATPase_dom"/>
</dbReference>
<dbReference type="InterPro" id="IPR013656">
    <property type="entry name" value="PAS_4"/>
</dbReference>
<dbReference type="PROSITE" id="PS50109">
    <property type="entry name" value="HIS_KIN"/>
    <property type="match status" value="1"/>
</dbReference>
<dbReference type="Gene3D" id="3.40.50.2300">
    <property type="match status" value="3"/>
</dbReference>
<dbReference type="EMBL" id="CP000482">
    <property type="protein sequence ID" value="ABK99965.1"/>
    <property type="molecule type" value="Genomic_DNA"/>
</dbReference>
<dbReference type="SMART" id="SM00387">
    <property type="entry name" value="HATPase_c"/>
    <property type="match status" value="1"/>
</dbReference>
<evidence type="ECO:0000256" key="5">
    <source>
        <dbReference type="SAM" id="MobiDB-lite"/>
    </source>
</evidence>
<feature type="region of interest" description="Disordered" evidence="5">
    <location>
        <begin position="1"/>
        <end position="20"/>
    </location>
</feature>
<dbReference type="Proteomes" id="UP000006732">
    <property type="component" value="Chromosome"/>
</dbReference>
<evidence type="ECO:0000313" key="11">
    <source>
        <dbReference type="EMBL" id="ABK99965.1"/>
    </source>
</evidence>
<name>A1ARJ5_PELPD</name>
<dbReference type="Pfam" id="PF00072">
    <property type="entry name" value="Response_reg"/>
    <property type="match status" value="1"/>
</dbReference>
<evidence type="ECO:0000259" key="8">
    <source>
        <dbReference type="PROSITE" id="PS50110"/>
    </source>
</evidence>
<dbReference type="InterPro" id="IPR036097">
    <property type="entry name" value="HisK_dim/P_sf"/>
</dbReference>
<organism evidence="11 12">
    <name type="scientific">Pelobacter propionicus (strain DSM 2379 / NBRC 103807 / OttBd1)</name>
    <dbReference type="NCBI Taxonomy" id="338966"/>
    <lineage>
        <taxon>Bacteria</taxon>
        <taxon>Pseudomonadati</taxon>
        <taxon>Thermodesulfobacteriota</taxon>
        <taxon>Desulfuromonadia</taxon>
        <taxon>Desulfuromonadales</taxon>
        <taxon>Desulfuromonadaceae</taxon>
        <taxon>Pelobacter</taxon>
    </lineage>
</organism>
<dbReference type="InterPro" id="IPR000700">
    <property type="entry name" value="PAS-assoc_C"/>
</dbReference>
<dbReference type="SUPFAM" id="SSF55874">
    <property type="entry name" value="ATPase domain of HSP90 chaperone/DNA topoisomerase II/histidine kinase"/>
    <property type="match status" value="1"/>
</dbReference>
<dbReference type="PROSITE" id="PS50112">
    <property type="entry name" value="PAS"/>
    <property type="match status" value="1"/>
</dbReference>
<dbReference type="InterPro" id="IPR000014">
    <property type="entry name" value="PAS"/>
</dbReference>
<dbReference type="AlphaFoldDB" id="A1ARJ5"/>
<dbReference type="eggNOG" id="COG4191">
    <property type="taxonomic scope" value="Bacteria"/>
</dbReference>
<evidence type="ECO:0000259" key="7">
    <source>
        <dbReference type="PROSITE" id="PS50109"/>
    </source>
</evidence>
<dbReference type="PANTHER" id="PTHR43065">
    <property type="entry name" value="SENSOR HISTIDINE KINASE"/>
    <property type="match status" value="1"/>
</dbReference>
<evidence type="ECO:0000256" key="6">
    <source>
        <dbReference type="SAM" id="Phobius"/>
    </source>
</evidence>
<dbReference type="InterPro" id="IPR001789">
    <property type="entry name" value="Sig_transdc_resp-reg_receiver"/>
</dbReference>
<sequence length="916" mass="99903">MSLAARMQPSQYRPAPSLRGRTLGESRSRVFTAFTLILLLITSVVFPLPLPVAAEEQPPYHLLLLNSYHQGFRWTDDVTAAVISTMARVPRKVELHVEYMDEKRFHSDQLLAALERLFSLKYREMRPDIIITSDDDALNFVKRHHAELFPSVPVVFCGVNDVQSALTVPKRFFTGLVETLDIRDNISLAIRLFPQTRQIVIVSDGTPTGVGTRQMARESEADFPGMEFVYLDGEQLSTRELLERLKGLRQGSVVIAPAWYRDRDGRVFDNTAIYPMIAEASPVPVMATSSANLGLGLLGGKVNSGAIQGQHAAELALRILSGQAVAADIPVETASHNRYMFDSRQLTRFGIDEQRLPAGSIVLHRPFSFYQAYRQLVWSVIAAFCLFTVMIIALLVTNRRLRDARGSLARSEENLRITIRSIGDAVITTDTSGRITGMNPVAEKLTGWMFPEAGGRSLGEVLRLVNAVSRETCPDPVSSVLASGDTTALETDTILISRSGAEYRVADSGAPIRTNEGEIIGIVLVFRDITDEYLREEQQAQSRKLEAIGQLAGGVAHDFNNMLGGIIGNAEMLALKLGSGHPLQKHVSTILTASENAAGLTQRLLIFSRKGNVVIAPMDLHHAIGNALTLLEHSLDKGITIRRELNAAPSTIKGDPVQMVNSIINLCVNAGHAMPEGGVLTISTENVELSEAYCRDSSFPIEPGCFVRIGIRDTGEGIPQDLLPRIFEPFFTTKGVGKGTGLGLAAVYGTIREHHGCICVQSEKGVGTVFNLCLPVNDVSPACSAEEGEASGTAQHGCILIVDDEEQVRTVAADILESLGYRVLQATDGREGVEIFAARGGDIDLVLLDMVMPRMGGLACFREIRAIDPHARVLVTSGFARENSLEELQAAGIMGFLQKPYRRADLARMVAQAMCR</sequence>
<dbReference type="Gene3D" id="3.30.565.10">
    <property type="entry name" value="Histidine kinase-like ATPase, C-terminal domain"/>
    <property type="match status" value="1"/>
</dbReference>
<keyword evidence="6" id="KW-0812">Transmembrane</keyword>
<proteinExistence type="predicted"/>
<dbReference type="Gene3D" id="1.10.287.130">
    <property type="match status" value="1"/>
</dbReference>
<dbReference type="InterPro" id="IPR001610">
    <property type="entry name" value="PAC"/>
</dbReference>
<keyword evidence="6" id="KW-1133">Transmembrane helix</keyword>
<dbReference type="SUPFAM" id="SSF55785">
    <property type="entry name" value="PYP-like sensor domain (PAS domain)"/>
    <property type="match status" value="1"/>
</dbReference>
<gene>
    <name evidence="11" type="ordered locus">Ppro_2358</name>
</gene>
<dbReference type="SUPFAM" id="SSF47384">
    <property type="entry name" value="Homodimeric domain of signal transducing histidine kinase"/>
    <property type="match status" value="1"/>
</dbReference>
<dbReference type="InterPro" id="IPR035965">
    <property type="entry name" value="PAS-like_dom_sf"/>
</dbReference>
<dbReference type="eggNOG" id="COG2984">
    <property type="taxonomic scope" value="Bacteria"/>
</dbReference>
<keyword evidence="11" id="KW-0418">Kinase</keyword>
<evidence type="ECO:0000259" key="10">
    <source>
        <dbReference type="PROSITE" id="PS50113"/>
    </source>
</evidence>
<protein>
    <recommendedName>
        <fullName evidence="2">histidine kinase</fullName>
        <ecNumber evidence="2">2.7.13.3</ecNumber>
    </recommendedName>
</protein>
<dbReference type="Pfam" id="PF08448">
    <property type="entry name" value="PAS_4"/>
    <property type="match status" value="1"/>
</dbReference>
<dbReference type="SMART" id="SM00091">
    <property type="entry name" value="PAS"/>
    <property type="match status" value="1"/>
</dbReference>
<feature type="domain" description="PAC" evidence="10">
    <location>
        <begin position="489"/>
        <end position="541"/>
    </location>
</feature>
<evidence type="ECO:0000256" key="1">
    <source>
        <dbReference type="ARBA" id="ARBA00000085"/>
    </source>
</evidence>
<feature type="domain" description="Response regulatory" evidence="8">
    <location>
        <begin position="798"/>
        <end position="914"/>
    </location>
</feature>
<keyword evidence="3 4" id="KW-0597">Phosphoprotein</keyword>
<dbReference type="PANTHER" id="PTHR43065:SF42">
    <property type="entry name" value="TWO-COMPONENT SENSOR PPRA"/>
    <property type="match status" value="1"/>
</dbReference>
<dbReference type="STRING" id="338966.Ppro_2358"/>
<keyword evidence="11" id="KW-0808">Transferase</keyword>
<dbReference type="CDD" id="cd00082">
    <property type="entry name" value="HisKA"/>
    <property type="match status" value="1"/>
</dbReference>
<dbReference type="SMART" id="SM00448">
    <property type="entry name" value="REC"/>
    <property type="match status" value="1"/>
</dbReference>
<evidence type="ECO:0000256" key="4">
    <source>
        <dbReference type="PROSITE-ProRule" id="PRU00169"/>
    </source>
</evidence>
<dbReference type="OrthoDB" id="5385971at2"/>
<evidence type="ECO:0000313" key="12">
    <source>
        <dbReference type="Proteomes" id="UP000006732"/>
    </source>
</evidence>
<dbReference type="GO" id="GO:0000155">
    <property type="term" value="F:phosphorelay sensor kinase activity"/>
    <property type="evidence" value="ECO:0007669"/>
    <property type="project" value="InterPro"/>
</dbReference>
<dbReference type="CDD" id="cd00156">
    <property type="entry name" value="REC"/>
    <property type="match status" value="1"/>
</dbReference>
<feature type="transmembrane region" description="Helical" evidence="6">
    <location>
        <begin position="376"/>
        <end position="396"/>
    </location>
</feature>
<dbReference type="SMART" id="SM00388">
    <property type="entry name" value="HisKA"/>
    <property type="match status" value="1"/>
</dbReference>
<comment type="catalytic activity">
    <reaction evidence="1">
        <text>ATP + protein L-histidine = ADP + protein N-phospho-L-histidine.</text>
        <dbReference type="EC" id="2.7.13.3"/>
    </reaction>
</comment>
<evidence type="ECO:0000256" key="3">
    <source>
        <dbReference type="ARBA" id="ARBA00022553"/>
    </source>
</evidence>
<dbReference type="KEGG" id="ppd:Ppro_2358"/>
<dbReference type="Pfam" id="PF02518">
    <property type="entry name" value="HATPase_c"/>
    <property type="match status" value="1"/>
</dbReference>
<feature type="domain" description="Histidine kinase" evidence="7">
    <location>
        <begin position="554"/>
        <end position="778"/>
    </location>
</feature>
<keyword evidence="6" id="KW-0472">Membrane</keyword>
<dbReference type="InterPro" id="IPR004358">
    <property type="entry name" value="Sig_transdc_His_kin-like_C"/>
</dbReference>
<dbReference type="PRINTS" id="PR00344">
    <property type="entry name" value="BCTRLSENSOR"/>
</dbReference>
<dbReference type="PROSITE" id="PS50113">
    <property type="entry name" value="PAC"/>
    <property type="match status" value="1"/>
</dbReference>
<dbReference type="InterPro" id="IPR005467">
    <property type="entry name" value="His_kinase_dom"/>
</dbReference>
<dbReference type="InterPro" id="IPR011006">
    <property type="entry name" value="CheY-like_superfamily"/>
</dbReference>
<dbReference type="HOGENOM" id="CLU_000445_89_20_7"/>
<dbReference type="CDD" id="cd00130">
    <property type="entry name" value="PAS"/>
    <property type="match status" value="1"/>
</dbReference>
<reference evidence="11 12" key="1">
    <citation type="submission" date="2006-10" db="EMBL/GenBank/DDBJ databases">
        <title>Complete sequence of chromosome of Pelobacter propionicus DSM 2379.</title>
        <authorList>
            <consortium name="US DOE Joint Genome Institute"/>
            <person name="Copeland A."/>
            <person name="Lucas S."/>
            <person name="Lapidus A."/>
            <person name="Barry K."/>
            <person name="Detter J.C."/>
            <person name="Glavina del Rio T."/>
            <person name="Hammon N."/>
            <person name="Israni S."/>
            <person name="Dalin E."/>
            <person name="Tice H."/>
            <person name="Pitluck S."/>
            <person name="Saunders E."/>
            <person name="Brettin T."/>
            <person name="Bruce D."/>
            <person name="Han C."/>
            <person name="Tapia R."/>
            <person name="Schmutz J."/>
            <person name="Larimer F."/>
            <person name="Land M."/>
            <person name="Hauser L."/>
            <person name="Kyrpides N."/>
            <person name="Kim E."/>
            <person name="Lovley D."/>
            <person name="Richardson P."/>
        </authorList>
    </citation>
    <scope>NUCLEOTIDE SEQUENCE [LARGE SCALE GENOMIC DNA]</scope>
    <source>
        <strain evidence="12">DSM 2379 / NBRC 103807 / OttBd1</strain>
    </source>
</reference>
<dbReference type="EC" id="2.7.13.3" evidence="2"/>
<dbReference type="NCBIfam" id="TIGR00229">
    <property type="entry name" value="sensory_box"/>
    <property type="match status" value="1"/>
</dbReference>
<dbReference type="Gene3D" id="3.30.450.20">
    <property type="entry name" value="PAS domain"/>
    <property type="match status" value="1"/>
</dbReference>
<evidence type="ECO:0000259" key="9">
    <source>
        <dbReference type="PROSITE" id="PS50112"/>
    </source>
</evidence>
<dbReference type="SUPFAM" id="SSF52172">
    <property type="entry name" value="CheY-like"/>
    <property type="match status" value="1"/>
</dbReference>
<dbReference type="InterPro" id="IPR003661">
    <property type="entry name" value="HisK_dim/P_dom"/>
</dbReference>
<dbReference type="SMART" id="SM00086">
    <property type="entry name" value="PAC"/>
    <property type="match status" value="1"/>
</dbReference>
<evidence type="ECO:0000256" key="2">
    <source>
        <dbReference type="ARBA" id="ARBA00012438"/>
    </source>
</evidence>
<dbReference type="InterPro" id="IPR036890">
    <property type="entry name" value="HATPase_C_sf"/>
</dbReference>
<dbReference type="eggNOG" id="COG2204">
    <property type="taxonomic scope" value="Bacteria"/>
</dbReference>
<dbReference type="PROSITE" id="PS50110">
    <property type="entry name" value="RESPONSE_REGULATORY"/>
    <property type="match status" value="1"/>
</dbReference>
<accession>A1ARJ5</accession>
<keyword evidence="12" id="KW-1185">Reference proteome</keyword>
<feature type="domain" description="PAS" evidence="9">
    <location>
        <begin position="411"/>
        <end position="484"/>
    </location>
</feature>
<dbReference type="Pfam" id="PF00512">
    <property type="entry name" value="HisKA"/>
    <property type="match status" value="1"/>
</dbReference>
<feature type="modified residue" description="4-aspartylphosphate" evidence="4">
    <location>
        <position position="849"/>
    </location>
</feature>